<sequence>MQKTILSGILAIGTLGLAAPAMAEMELSVYSGWQTSPHSRVYGDYPGTGAEIDALIGWEGRSFEMPPYYGVRGTWWKNEKLGFGLEFTHAKVYAPEDEREAIGFSDLEFTDGLNILTVNAYQRWPGLWAAGAVTPYVGGGVGIAVPHVDVDTTTGLDTYELQITGPAARLTAGVSYDLNDRFAVFGEYQFTYSSNTVDLPEGGSLETDIKTNALNVGLTLKF</sequence>
<evidence type="ECO:0000256" key="2">
    <source>
        <dbReference type="SAM" id="SignalP"/>
    </source>
</evidence>
<evidence type="ECO:0000313" key="4">
    <source>
        <dbReference type="EMBL" id="OSQ52487.1"/>
    </source>
</evidence>
<proteinExistence type="predicted"/>
<organism evidence="4 5">
    <name type="scientific">Marivita geojedonensis</name>
    <dbReference type="NCBI Taxonomy" id="1123756"/>
    <lineage>
        <taxon>Bacteria</taxon>
        <taxon>Pseudomonadati</taxon>
        <taxon>Pseudomonadota</taxon>
        <taxon>Alphaproteobacteria</taxon>
        <taxon>Rhodobacterales</taxon>
        <taxon>Roseobacteraceae</taxon>
        <taxon>Marivita</taxon>
    </lineage>
</organism>
<feature type="domain" description="Outer membrane protein beta-barrel" evidence="3">
    <location>
        <begin position="66"/>
        <end position="222"/>
    </location>
</feature>
<evidence type="ECO:0000259" key="3">
    <source>
        <dbReference type="Pfam" id="PF13505"/>
    </source>
</evidence>
<keyword evidence="5" id="KW-1185">Reference proteome</keyword>
<dbReference type="EMBL" id="JFKC01000002">
    <property type="protein sequence ID" value="OSQ52487.1"/>
    <property type="molecule type" value="Genomic_DNA"/>
</dbReference>
<feature type="chain" id="PRO_5012078151" evidence="2">
    <location>
        <begin position="24"/>
        <end position="222"/>
    </location>
</feature>
<comment type="caution">
    <text evidence="4">The sequence shown here is derived from an EMBL/GenBank/DDBJ whole genome shotgun (WGS) entry which is preliminary data.</text>
</comment>
<feature type="signal peptide" evidence="2">
    <location>
        <begin position="1"/>
        <end position="23"/>
    </location>
</feature>
<dbReference type="InterPro" id="IPR011250">
    <property type="entry name" value="OMP/PagP_B-barrel"/>
</dbReference>
<gene>
    <name evidence="4" type="ORF">MGEO_03650</name>
</gene>
<protein>
    <submittedName>
        <fullName evidence="4">Lipid A oxidase</fullName>
    </submittedName>
</protein>
<dbReference type="Gene3D" id="2.40.160.20">
    <property type="match status" value="1"/>
</dbReference>
<dbReference type="Proteomes" id="UP000193926">
    <property type="component" value="Unassembled WGS sequence"/>
</dbReference>
<name>A0A1X4NP29_9RHOB</name>
<keyword evidence="1 2" id="KW-0732">Signal</keyword>
<dbReference type="SUPFAM" id="SSF56925">
    <property type="entry name" value="OMPA-like"/>
    <property type="match status" value="1"/>
</dbReference>
<evidence type="ECO:0000313" key="5">
    <source>
        <dbReference type="Proteomes" id="UP000193926"/>
    </source>
</evidence>
<dbReference type="STRING" id="1123756.MGEO_03650"/>
<reference evidence="4 5" key="1">
    <citation type="submission" date="2014-03" db="EMBL/GenBank/DDBJ databases">
        <title>The draft genome sequence of Marivita geojedonensis KCTC 23882.</title>
        <authorList>
            <person name="Lai Q."/>
            <person name="Shao Z."/>
        </authorList>
    </citation>
    <scope>NUCLEOTIDE SEQUENCE [LARGE SCALE GENOMIC DNA]</scope>
    <source>
        <strain evidence="4 5">DPG-138</strain>
    </source>
</reference>
<dbReference type="OrthoDB" id="9810784at2"/>
<evidence type="ECO:0000256" key="1">
    <source>
        <dbReference type="ARBA" id="ARBA00022729"/>
    </source>
</evidence>
<dbReference type="AlphaFoldDB" id="A0A1X4NP29"/>
<dbReference type="InterPro" id="IPR027385">
    <property type="entry name" value="Beta-barrel_OMP"/>
</dbReference>
<accession>A0A1X4NP29</accession>
<dbReference type="Pfam" id="PF13505">
    <property type="entry name" value="OMP_b-brl"/>
    <property type="match status" value="1"/>
</dbReference>
<dbReference type="RefSeq" id="WP_085635363.1">
    <property type="nucleotide sequence ID" value="NZ_JFKC01000002.1"/>
</dbReference>